<keyword evidence="7" id="KW-0496">Mitochondrion</keyword>
<evidence type="ECO:0000313" key="10">
    <source>
        <dbReference type="EMBL" id="CAI4003953.1"/>
    </source>
</evidence>
<evidence type="ECO:0000259" key="9">
    <source>
        <dbReference type="Pfam" id="PF09758"/>
    </source>
</evidence>
<evidence type="ECO:0000256" key="4">
    <source>
        <dbReference type="ARBA" id="ARBA00022603"/>
    </source>
</evidence>
<dbReference type="EMBL" id="CAMXCT030003336">
    <property type="protein sequence ID" value="CAL4791265.1"/>
    <property type="molecule type" value="Genomic_DNA"/>
</dbReference>
<dbReference type="GO" id="GO:0005739">
    <property type="term" value="C:mitochondrion"/>
    <property type="evidence" value="ECO:0007669"/>
    <property type="project" value="UniProtKB-SubCell"/>
</dbReference>
<reference evidence="11" key="2">
    <citation type="submission" date="2024-04" db="EMBL/GenBank/DDBJ databases">
        <authorList>
            <person name="Chen Y."/>
            <person name="Shah S."/>
            <person name="Dougan E. K."/>
            <person name="Thang M."/>
            <person name="Chan C."/>
        </authorList>
    </citation>
    <scope>NUCLEOTIDE SEQUENCE [LARGE SCALE GENOMIC DNA]</scope>
</reference>
<evidence type="ECO:0000256" key="6">
    <source>
        <dbReference type="ARBA" id="ARBA00023006"/>
    </source>
</evidence>
<dbReference type="GO" id="GO:1901096">
    <property type="term" value="P:regulation of autophagosome maturation"/>
    <property type="evidence" value="ECO:0007669"/>
    <property type="project" value="TreeGrafter"/>
</dbReference>
<comment type="catalytic activity">
    <reaction evidence="8">
        <text>L-arginyl-[protein] + 2 S-adenosyl-L-methionine = N(omega),N(omega)'-dimethyl-L-arginyl-[protein] + 2 S-adenosyl-L-homocysteine + 2 H(+)</text>
        <dbReference type="Rhea" id="RHEA:48108"/>
        <dbReference type="Rhea" id="RHEA-COMP:10532"/>
        <dbReference type="Rhea" id="RHEA-COMP:11992"/>
        <dbReference type="ChEBI" id="CHEBI:15378"/>
        <dbReference type="ChEBI" id="CHEBI:29965"/>
        <dbReference type="ChEBI" id="CHEBI:57856"/>
        <dbReference type="ChEBI" id="CHEBI:59789"/>
        <dbReference type="ChEBI" id="CHEBI:88221"/>
        <dbReference type="EC" id="2.1.1.320"/>
    </reaction>
</comment>
<dbReference type="InterPro" id="IPR038375">
    <property type="entry name" value="NDUFAF7_sf"/>
</dbReference>
<evidence type="ECO:0000313" key="13">
    <source>
        <dbReference type="Proteomes" id="UP001152797"/>
    </source>
</evidence>
<dbReference type="InterPro" id="IPR029063">
    <property type="entry name" value="SAM-dependent_MTases_sf"/>
</dbReference>
<dbReference type="GO" id="GO:0006914">
    <property type="term" value="P:autophagy"/>
    <property type="evidence" value="ECO:0007669"/>
    <property type="project" value="UniProtKB-KW"/>
</dbReference>
<dbReference type="GO" id="GO:0016197">
    <property type="term" value="P:endosomal transport"/>
    <property type="evidence" value="ECO:0007669"/>
    <property type="project" value="TreeGrafter"/>
</dbReference>
<dbReference type="Proteomes" id="UP001152797">
    <property type="component" value="Unassembled WGS sequence"/>
</dbReference>
<evidence type="ECO:0000256" key="7">
    <source>
        <dbReference type="ARBA" id="ARBA00023128"/>
    </source>
</evidence>
<evidence type="ECO:0000256" key="1">
    <source>
        <dbReference type="ARBA" id="ARBA00004173"/>
    </source>
</evidence>
<dbReference type="GO" id="GO:0032259">
    <property type="term" value="P:methylation"/>
    <property type="evidence" value="ECO:0007669"/>
    <property type="project" value="UniProtKB-KW"/>
</dbReference>
<keyword evidence="5" id="KW-0808">Transferase</keyword>
<dbReference type="GO" id="GO:0007034">
    <property type="term" value="P:vacuolar transport"/>
    <property type="evidence" value="ECO:0007669"/>
    <property type="project" value="TreeGrafter"/>
</dbReference>
<protein>
    <recommendedName>
        <fullName evidence="3">type II protein arginine methyltransferase</fullName>
        <ecNumber evidence="3">2.1.1.320</ecNumber>
    </recommendedName>
</protein>
<evidence type="ECO:0000256" key="2">
    <source>
        <dbReference type="ARBA" id="ARBA00005891"/>
    </source>
</evidence>
<evidence type="ECO:0000256" key="8">
    <source>
        <dbReference type="ARBA" id="ARBA00048612"/>
    </source>
</evidence>
<dbReference type="EC" id="2.1.1.320" evidence="3"/>
<name>A0A9P1G8E1_9DINO</name>
<evidence type="ECO:0000256" key="5">
    <source>
        <dbReference type="ARBA" id="ARBA00022679"/>
    </source>
</evidence>
<dbReference type="InterPro" id="IPR039272">
    <property type="entry name" value="CLEC16A/TT9"/>
</dbReference>
<feature type="domain" description="FPL" evidence="9">
    <location>
        <begin position="618"/>
        <end position="767"/>
    </location>
</feature>
<evidence type="ECO:0000256" key="3">
    <source>
        <dbReference type="ARBA" id="ARBA00011935"/>
    </source>
</evidence>
<dbReference type="Pfam" id="PF09758">
    <property type="entry name" value="FPL"/>
    <property type="match status" value="1"/>
</dbReference>
<comment type="subcellular location">
    <subcellularLocation>
        <location evidence="1">Mitochondrion</location>
    </subcellularLocation>
</comment>
<organism evidence="10">
    <name type="scientific">Cladocopium goreaui</name>
    <dbReference type="NCBI Taxonomy" id="2562237"/>
    <lineage>
        <taxon>Eukaryota</taxon>
        <taxon>Sar</taxon>
        <taxon>Alveolata</taxon>
        <taxon>Dinophyceae</taxon>
        <taxon>Suessiales</taxon>
        <taxon>Symbiodiniaceae</taxon>
        <taxon>Cladocopium</taxon>
    </lineage>
</organism>
<proteinExistence type="inferred from homology"/>
<keyword evidence="6" id="KW-0072">Autophagy</keyword>
<keyword evidence="13" id="KW-1185">Reference proteome</keyword>
<dbReference type="GO" id="GO:0005770">
    <property type="term" value="C:late endosome"/>
    <property type="evidence" value="ECO:0007669"/>
    <property type="project" value="TreeGrafter"/>
</dbReference>
<comment type="caution">
    <text evidence="10">The sequence shown here is derived from an EMBL/GenBank/DDBJ whole genome shotgun (WGS) entry which is preliminary data.</text>
</comment>
<sequence>MWQRVQNLGHRNLGYAGYEVTDAEFPFMHVVTPVVTPDRYLLAASDALKVASWSMGILWIAARVYQLRFFRVFPIGCWSGYYDYEHCCLANRSSQSWVDIILREIDTDQFYGMDEFYTDSQYGNDFGYYSTGRVLGKSDGKTAQEFAHYTTYPMALSPHFGRVLCRLVFIMWIQMKEKAPFRVVEMGAGSGQLAHDIHVCVKRNELGIEPAVWRRFVGAFEYVIVERSPALARRQRERGLKVVNGDAQRKDSCPSVLRALASSDACSAAFSSAPECQVSDRADKHTAASVVLSNELLDAFAPVKLQLSIYGQPVVTHCRAWQEIRMVHIIKLKDLESISQALHHSEDRISAMAMDLEGYTNEVFCRVTNTSVGQAAMACAPTSSCLAMVIALSEIMNHHDLHLPAAAHNMRLRLRKDAELCQRLQGMVSELEENFQNSVVLPRQVYRMLRHQLREAVDLELLFLTSATTRQVPVPLSERRCEDLKWWFEVHEARIQRLIDIYRPLGYPNIQLLLRPGERNFVELVDCLIGKEGFMLAVDYGATFEVGVIHFSIDPRFPSLPPLRRSPAAMAALFQQLFTREQGLGRRPSYSLQKLQALHDRLQSILETDESAEAVEVIRSMTEALLWGEQNDDNDQFFDFFCENCILSDFVQILGRNVPKTVKVQLLQSLSMLIQNIRRPTSLYYLFSNNYVNQLIATQFDWSDEEILSYYISFLKSLALRLNQETVKFFFNERSQQFPLFTEAIRFFSHRDQMVRTSVRNMTLRVFRLDDEAMQRFVLRVARPYFQRLSEYLALLWCQLEEARGSSAMEEANDEQQDLLMYICDVLELNNQQLNVIVVQQFLQHACYPFLLHSVWSDAPELLSCRTALFLFHEIFQGVQRRDVVEPLALALLSDGDDATSGAAVCSAPRRPEILEVWEPFKVEDDPKAAPSEPPLRLRGKMLQLLRSEEALLTAGVFRSCLSLGISNLLPSELLVDTGLLPPVPRSRPTTPATPLEVLLMAAEALENHSAMSMLVVQALCRLCMDVAFTPQARSLSGAKDWTHRPKAAVGRAMQGAARQVRSFIHNLGDAFLDIFAEVWDLDHEAAPLPELCKATLSLATEKSAAESDSQQAFKAVRVMLMLRRFHSDLSEGGGSPRHGGYRAAAPVATGAEGGGIIDSALTPLSGSESPLQIPEEEFNTLGGNSFQLGRMDRIVCGIVTPEGRHSRYMILHHYLLLLVQPDILTPGYAVVKTLVPLRYVEPLDCSDPRQLCLKAKNLEEPGESMTINLTFEDTKRCSIAESHLMKHRKQVRERLCKKVLDFTEKLCEAFGEAEAS</sequence>
<evidence type="ECO:0000313" key="12">
    <source>
        <dbReference type="EMBL" id="CAL4791265.1"/>
    </source>
</evidence>
<dbReference type="OrthoDB" id="294052at2759"/>
<dbReference type="GO" id="GO:0005794">
    <property type="term" value="C:Golgi apparatus"/>
    <property type="evidence" value="ECO:0007669"/>
    <property type="project" value="TreeGrafter"/>
</dbReference>
<evidence type="ECO:0000313" key="11">
    <source>
        <dbReference type="EMBL" id="CAL1157328.1"/>
    </source>
</evidence>
<dbReference type="EMBL" id="CAMXCT010003336">
    <property type="protein sequence ID" value="CAI4003953.1"/>
    <property type="molecule type" value="Genomic_DNA"/>
</dbReference>
<dbReference type="PANTHER" id="PTHR21481">
    <property type="entry name" value="PROTEIN CLEC16A"/>
    <property type="match status" value="1"/>
</dbReference>
<reference evidence="10" key="1">
    <citation type="submission" date="2022-10" db="EMBL/GenBank/DDBJ databases">
        <authorList>
            <person name="Chen Y."/>
            <person name="Dougan E. K."/>
            <person name="Chan C."/>
            <person name="Rhodes N."/>
            <person name="Thang M."/>
        </authorList>
    </citation>
    <scope>NUCLEOTIDE SEQUENCE</scope>
</reference>
<dbReference type="GO" id="GO:0035243">
    <property type="term" value="F:protein-arginine omega-N symmetric methyltransferase activity"/>
    <property type="evidence" value="ECO:0007669"/>
    <property type="project" value="UniProtKB-EC"/>
</dbReference>
<accession>A0A9P1G8E1</accession>
<dbReference type="Pfam" id="PF02636">
    <property type="entry name" value="Methyltransf_28"/>
    <property type="match status" value="1"/>
</dbReference>
<dbReference type="InterPro" id="IPR019155">
    <property type="entry name" value="CLEC16A/TT9_N"/>
</dbReference>
<dbReference type="InterPro" id="IPR003788">
    <property type="entry name" value="NDUFAF7"/>
</dbReference>
<dbReference type="Gene3D" id="3.40.50.12710">
    <property type="match status" value="1"/>
</dbReference>
<keyword evidence="4 12" id="KW-0489">Methyltransferase</keyword>
<dbReference type="PANTHER" id="PTHR21481:SF0">
    <property type="entry name" value="PROTEIN CLEC16A"/>
    <property type="match status" value="1"/>
</dbReference>
<gene>
    <name evidence="10" type="ORF">C1SCF055_LOCUS29777</name>
</gene>
<dbReference type="EMBL" id="CAMXCT020003336">
    <property type="protein sequence ID" value="CAL1157328.1"/>
    <property type="molecule type" value="Genomic_DNA"/>
</dbReference>
<dbReference type="SUPFAM" id="SSF53335">
    <property type="entry name" value="S-adenosyl-L-methionine-dependent methyltransferases"/>
    <property type="match status" value="1"/>
</dbReference>
<comment type="similarity">
    <text evidence="2">Belongs to the NDUFAF7 family.</text>
</comment>